<dbReference type="GO" id="GO:0043531">
    <property type="term" value="F:ADP binding"/>
    <property type="evidence" value="ECO:0007669"/>
    <property type="project" value="TreeGrafter"/>
</dbReference>
<dbReference type="GO" id="GO:0006094">
    <property type="term" value="P:gluconeogenesis"/>
    <property type="evidence" value="ECO:0007669"/>
    <property type="project" value="TreeGrafter"/>
</dbReference>
<evidence type="ECO:0000256" key="3">
    <source>
        <dbReference type="ARBA" id="ARBA00008982"/>
    </source>
</evidence>
<dbReference type="FunFam" id="3.40.50.1260:FF:000006">
    <property type="entry name" value="Phosphoglycerate kinase"/>
    <property type="match status" value="1"/>
</dbReference>
<feature type="binding site" evidence="12">
    <location>
        <position position="40"/>
    </location>
    <ligand>
        <name>substrate</name>
    </ligand>
</feature>
<evidence type="ECO:0000313" key="17">
    <source>
        <dbReference type="Proteomes" id="UP000190229"/>
    </source>
</evidence>
<dbReference type="PRINTS" id="PR00477">
    <property type="entry name" value="PHGLYCKINASE"/>
</dbReference>
<feature type="binding site" evidence="13">
    <location>
        <position position="122"/>
    </location>
    <ligand>
        <name>(2R)-3-phosphoglycerate</name>
        <dbReference type="ChEBI" id="CHEBI:58272"/>
    </ligand>
</feature>
<keyword evidence="7 12" id="KW-0808">Transferase</keyword>
<dbReference type="HAMAP" id="MF_00145">
    <property type="entry name" value="Phosphoglyc_kinase"/>
    <property type="match status" value="1"/>
</dbReference>
<dbReference type="RefSeq" id="WP_079291652.1">
    <property type="nucleotide sequence ID" value="NZ_MWPS01000043.1"/>
</dbReference>
<keyword evidence="12" id="KW-0963">Cytoplasm</keyword>
<comment type="subunit">
    <text evidence="4 12">Monomer.</text>
</comment>
<evidence type="ECO:0000256" key="7">
    <source>
        <dbReference type="ARBA" id="ARBA00022679"/>
    </source>
</evidence>
<accession>A0A1V4EQA0</accession>
<name>A0A1V4EQA0_9BACL</name>
<keyword evidence="10 12" id="KW-0067">ATP-binding</keyword>
<evidence type="ECO:0000256" key="9">
    <source>
        <dbReference type="ARBA" id="ARBA00022777"/>
    </source>
</evidence>
<feature type="binding site" evidence="13">
    <location>
        <position position="40"/>
    </location>
    <ligand>
        <name>(2R)-3-phosphoglycerate</name>
        <dbReference type="ChEBI" id="CHEBI:58272"/>
    </ligand>
</feature>
<dbReference type="UniPathway" id="UPA00109">
    <property type="reaction ID" value="UER00185"/>
</dbReference>
<dbReference type="InterPro" id="IPR015824">
    <property type="entry name" value="Phosphoglycerate_kinase_N"/>
</dbReference>
<feature type="binding site" evidence="12">
    <location>
        <position position="155"/>
    </location>
    <ligand>
        <name>substrate</name>
    </ligand>
</feature>
<evidence type="ECO:0000256" key="5">
    <source>
        <dbReference type="ARBA" id="ARBA00013061"/>
    </source>
</evidence>
<keyword evidence="17" id="KW-1185">Reference proteome</keyword>
<organism evidence="16 17">
    <name type="scientific">Ferroacidibacillus organovorans</name>
    <dbReference type="NCBI Taxonomy" id="1765683"/>
    <lineage>
        <taxon>Bacteria</taxon>
        <taxon>Bacillati</taxon>
        <taxon>Bacillota</taxon>
        <taxon>Bacilli</taxon>
        <taxon>Bacillales</taxon>
        <taxon>Alicyclobacillaceae</taxon>
        <taxon>Ferroacidibacillus</taxon>
    </lineage>
</organism>
<feature type="binding site" evidence="12 13">
    <location>
        <begin position="63"/>
        <end position="66"/>
    </location>
    <ligand>
        <name>substrate</name>
    </ligand>
</feature>
<evidence type="ECO:0000256" key="11">
    <source>
        <dbReference type="ARBA" id="ARBA00023152"/>
    </source>
</evidence>
<comment type="subcellular location">
    <subcellularLocation>
        <location evidence="12">Cytoplasm</location>
    </subcellularLocation>
</comment>
<dbReference type="Proteomes" id="UP000190229">
    <property type="component" value="Unassembled WGS sequence"/>
</dbReference>
<evidence type="ECO:0000256" key="10">
    <source>
        <dbReference type="ARBA" id="ARBA00022840"/>
    </source>
</evidence>
<keyword evidence="11 12" id="KW-0324">Glycolysis</keyword>
<dbReference type="PANTHER" id="PTHR11406:SF23">
    <property type="entry name" value="PHOSPHOGLYCERATE KINASE 1, CHLOROPLASTIC-RELATED"/>
    <property type="match status" value="1"/>
</dbReference>
<evidence type="ECO:0000256" key="1">
    <source>
        <dbReference type="ARBA" id="ARBA00000642"/>
    </source>
</evidence>
<evidence type="ECO:0000313" key="16">
    <source>
        <dbReference type="EMBL" id="OPG15081.1"/>
    </source>
</evidence>
<evidence type="ECO:0000256" key="2">
    <source>
        <dbReference type="ARBA" id="ARBA00004838"/>
    </source>
</evidence>
<comment type="pathway">
    <text evidence="2 12">Carbohydrate degradation; glycolysis; pyruvate from D-glyceraldehyde 3-phosphate: step 2/5.</text>
</comment>
<comment type="catalytic activity">
    <reaction evidence="1 12 15">
        <text>(2R)-3-phosphoglycerate + ATP = (2R)-3-phospho-glyceroyl phosphate + ADP</text>
        <dbReference type="Rhea" id="RHEA:14801"/>
        <dbReference type="ChEBI" id="CHEBI:30616"/>
        <dbReference type="ChEBI" id="CHEBI:57604"/>
        <dbReference type="ChEBI" id="CHEBI:58272"/>
        <dbReference type="ChEBI" id="CHEBI:456216"/>
        <dbReference type="EC" id="2.7.2.3"/>
    </reaction>
</comment>
<feature type="binding site" evidence="13">
    <location>
        <position position="155"/>
    </location>
    <ligand>
        <name>(2R)-3-phosphoglycerate</name>
        <dbReference type="ChEBI" id="CHEBI:58272"/>
    </ligand>
</feature>
<dbReference type="FunFam" id="3.40.50.1260:FF:000003">
    <property type="entry name" value="Phosphoglycerate kinase"/>
    <property type="match status" value="1"/>
</dbReference>
<evidence type="ECO:0000256" key="13">
    <source>
        <dbReference type="PIRSR" id="PIRSR000724-1"/>
    </source>
</evidence>
<feature type="binding site" evidence="12 14">
    <location>
        <position position="205"/>
    </location>
    <ligand>
        <name>ATP</name>
        <dbReference type="ChEBI" id="CHEBI:30616"/>
    </ligand>
</feature>
<dbReference type="PIRSF" id="PIRSF000724">
    <property type="entry name" value="Pgk"/>
    <property type="match status" value="1"/>
</dbReference>
<dbReference type="CDD" id="cd00318">
    <property type="entry name" value="Phosphoglycerate_kinase"/>
    <property type="match status" value="1"/>
</dbReference>
<proteinExistence type="inferred from homology"/>
<dbReference type="SUPFAM" id="SSF53748">
    <property type="entry name" value="Phosphoglycerate kinase"/>
    <property type="match status" value="1"/>
</dbReference>
<gene>
    <name evidence="12" type="primary">pgk</name>
    <name evidence="16" type="ORF">B2M26_13065</name>
</gene>
<keyword evidence="8 12" id="KW-0547">Nucleotide-binding</keyword>
<dbReference type="Pfam" id="PF00162">
    <property type="entry name" value="PGK"/>
    <property type="match status" value="1"/>
</dbReference>
<feature type="binding site" evidence="12 13">
    <location>
        <begin position="25"/>
        <end position="27"/>
    </location>
    <ligand>
        <name>substrate</name>
    </ligand>
</feature>
<evidence type="ECO:0000256" key="14">
    <source>
        <dbReference type="PIRSR" id="PIRSR000724-2"/>
    </source>
</evidence>
<dbReference type="GO" id="GO:0005524">
    <property type="term" value="F:ATP binding"/>
    <property type="evidence" value="ECO:0007669"/>
    <property type="project" value="UniProtKB-KW"/>
</dbReference>
<comment type="caution">
    <text evidence="12">Lacks conserved residue(s) required for the propagation of feature annotation.</text>
</comment>
<dbReference type="GO" id="GO:0006096">
    <property type="term" value="P:glycolytic process"/>
    <property type="evidence" value="ECO:0007669"/>
    <property type="project" value="UniProtKB-UniRule"/>
</dbReference>
<evidence type="ECO:0000256" key="15">
    <source>
        <dbReference type="RuleBase" id="RU000532"/>
    </source>
</evidence>
<feature type="binding site" evidence="12">
    <location>
        <position position="122"/>
    </location>
    <ligand>
        <name>substrate</name>
    </ligand>
</feature>
<dbReference type="Gene3D" id="3.40.50.1260">
    <property type="entry name" value="Phosphoglycerate kinase, N-terminal domain"/>
    <property type="match status" value="2"/>
</dbReference>
<reference evidence="16 17" key="1">
    <citation type="submission" date="2017-02" db="EMBL/GenBank/DDBJ databases">
        <title>Draft genome of Acidibacillus ferrooxidans Huett2.</title>
        <authorList>
            <person name="Schopf S."/>
        </authorList>
    </citation>
    <scope>NUCLEOTIDE SEQUENCE [LARGE SCALE GENOMIC DNA]</scope>
    <source>
        <strain evidence="16 17">Huett2</strain>
    </source>
</reference>
<feature type="binding site" evidence="12 14">
    <location>
        <begin position="353"/>
        <end position="356"/>
    </location>
    <ligand>
        <name>ATP</name>
        <dbReference type="ChEBI" id="CHEBI:30616"/>
    </ligand>
</feature>
<dbReference type="EC" id="2.7.2.3" evidence="5 12"/>
<evidence type="ECO:0000256" key="12">
    <source>
        <dbReference type="HAMAP-Rule" id="MF_00145"/>
    </source>
</evidence>
<comment type="caution">
    <text evidence="16">The sequence shown here is derived from an EMBL/GenBank/DDBJ whole genome shotgun (WGS) entry which is preliminary data.</text>
</comment>
<sequence length="399" mass="42449">MSENSLFQTLSDVSPKGLRLFVRADFNVPMEHGVITDDTRIRAALPTIRELVERGGRVILASHLGRPKGRKDAAYSLAPVAARLAEYLKQPVSFCPQSVGAEAQAAVGDLRDGEVLLLENVRFHAGEEKNDPELARRFAELADLYVNDAFGAAHRAHASTAGIANHLRAVAGRLMERELNIMGAALQNPERPFTAIIGGAKVSDKIKVIENLLEKVDRLLIGGGMANTFLLAQGYPVGKSHVEAELVETARALIRQAASAGKTLLLPTDLIVATRFAADADHRVTALDAVREEEMALDIGPDSINRYRAAVATSRTVIWNGPMGVFEMAAFSQGTLAVAQAVADVTGTTIIGGGDSVAAIEKAGLADRMTHISTGGGASLEFLEGRALPGVESLARRSH</sequence>
<feature type="binding site" evidence="12 14">
    <location>
        <position position="327"/>
    </location>
    <ligand>
        <name>ATP</name>
        <dbReference type="ChEBI" id="CHEBI:30616"/>
    </ligand>
</feature>
<dbReference type="GO" id="GO:0005829">
    <property type="term" value="C:cytosol"/>
    <property type="evidence" value="ECO:0007669"/>
    <property type="project" value="TreeGrafter"/>
</dbReference>
<dbReference type="PANTHER" id="PTHR11406">
    <property type="entry name" value="PHOSPHOGLYCERATE KINASE"/>
    <property type="match status" value="1"/>
</dbReference>
<dbReference type="EMBL" id="MWPS01000043">
    <property type="protein sequence ID" value="OPG15081.1"/>
    <property type="molecule type" value="Genomic_DNA"/>
</dbReference>
<dbReference type="InterPro" id="IPR036043">
    <property type="entry name" value="Phosphoglycerate_kinase_sf"/>
</dbReference>
<evidence type="ECO:0000256" key="8">
    <source>
        <dbReference type="ARBA" id="ARBA00022741"/>
    </source>
</evidence>
<evidence type="ECO:0000256" key="6">
    <source>
        <dbReference type="ARBA" id="ARBA00016471"/>
    </source>
</evidence>
<protein>
    <recommendedName>
        <fullName evidence="6 12">Phosphoglycerate kinase</fullName>
        <ecNumber evidence="5 12">2.7.2.3</ecNumber>
    </recommendedName>
</protein>
<evidence type="ECO:0000256" key="4">
    <source>
        <dbReference type="ARBA" id="ARBA00011245"/>
    </source>
</evidence>
<comment type="similarity">
    <text evidence="3 12 15">Belongs to the phosphoglycerate kinase family.</text>
</comment>
<keyword evidence="9 12" id="KW-0418">Kinase</keyword>
<dbReference type="InterPro" id="IPR001576">
    <property type="entry name" value="Phosphoglycerate_kinase"/>
</dbReference>
<dbReference type="AlphaFoldDB" id="A0A1V4EQA0"/>
<dbReference type="GO" id="GO:0004618">
    <property type="term" value="F:phosphoglycerate kinase activity"/>
    <property type="evidence" value="ECO:0007669"/>
    <property type="project" value="UniProtKB-UniRule"/>
</dbReference>